<feature type="region of interest" description="Disordered" evidence="1">
    <location>
        <begin position="188"/>
        <end position="226"/>
    </location>
</feature>
<dbReference type="CDD" id="cd18809">
    <property type="entry name" value="SF1_C_RecD"/>
    <property type="match status" value="1"/>
</dbReference>
<evidence type="ECO:0000256" key="1">
    <source>
        <dbReference type="SAM" id="MobiDB-lite"/>
    </source>
</evidence>
<sequence length="226" mass="25662">MYYDVVDTSNGKLTLRDRENPNQPGVTVDPAKARIEGVFVERQIELRDGEKVMFRQNDKERGITNGDLGTVHISRDGKAWAETKGGIVELNDKPQVMDYAYARTVHSSQGATVERAIVVGEANRVATAEAAYVACSREKRGLEIITENSEKLSQVWSRFSERQAALDAQQKAQRAELDVPRSLAEIRAARQDAEKKLEQPEKQRAEQKPERQDVQRQRQDEQEIER</sequence>
<protein>
    <submittedName>
        <fullName evidence="2">Uncharacterized protein</fullName>
    </submittedName>
</protein>
<evidence type="ECO:0000313" key="2">
    <source>
        <dbReference type="EMBL" id="OFC60523.1"/>
    </source>
</evidence>
<dbReference type="SUPFAM" id="SSF52540">
    <property type="entry name" value="P-loop containing nucleoside triphosphate hydrolases"/>
    <property type="match status" value="1"/>
</dbReference>
<dbReference type="EMBL" id="LZYH01000521">
    <property type="protein sequence ID" value="OFC60523.1"/>
    <property type="molecule type" value="Genomic_DNA"/>
</dbReference>
<accession>A0A1E7YVQ1</accession>
<dbReference type="AlphaFoldDB" id="A0A1E7YVQ1"/>
<organism evidence="2 3">
    <name type="scientific">Acidithiobacillus caldus</name>
    <dbReference type="NCBI Taxonomy" id="33059"/>
    <lineage>
        <taxon>Bacteria</taxon>
        <taxon>Pseudomonadati</taxon>
        <taxon>Pseudomonadota</taxon>
        <taxon>Acidithiobacillia</taxon>
        <taxon>Acidithiobacillales</taxon>
        <taxon>Acidithiobacillaceae</taxon>
        <taxon>Acidithiobacillus</taxon>
    </lineage>
</organism>
<name>A0A1E7YVQ1_9PROT</name>
<dbReference type="InterPro" id="IPR027417">
    <property type="entry name" value="P-loop_NTPase"/>
</dbReference>
<reference evidence="2 3" key="1">
    <citation type="submission" date="2016-06" db="EMBL/GenBank/DDBJ databases">
        <title>Gene turnover analysis identifies the evolutionary adaptation of the extremophile Acidithiobacillus caldus.</title>
        <authorList>
            <person name="Zhang X."/>
        </authorList>
    </citation>
    <scope>NUCLEOTIDE SEQUENCE [LARGE SCALE GENOMIC DNA]</scope>
    <source>
        <strain evidence="2 3">S1</strain>
    </source>
</reference>
<proteinExistence type="predicted"/>
<comment type="caution">
    <text evidence="2">The sequence shown here is derived from an EMBL/GenBank/DDBJ whole genome shotgun (WGS) entry which is preliminary data.</text>
</comment>
<dbReference type="Proteomes" id="UP000175707">
    <property type="component" value="Unassembled WGS sequence"/>
</dbReference>
<dbReference type="Gene3D" id="3.40.50.300">
    <property type="entry name" value="P-loop containing nucleotide triphosphate hydrolases"/>
    <property type="match status" value="1"/>
</dbReference>
<gene>
    <name evidence="2" type="ORF">BAE30_07935</name>
</gene>
<evidence type="ECO:0000313" key="3">
    <source>
        <dbReference type="Proteomes" id="UP000175707"/>
    </source>
</evidence>